<feature type="transmembrane region" description="Helical" evidence="6">
    <location>
        <begin position="44"/>
        <end position="62"/>
    </location>
</feature>
<feature type="transmembrane region" description="Helical" evidence="6">
    <location>
        <begin position="311"/>
        <end position="340"/>
    </location>
</feature>
<feature type="transmembrane region" description="Helical" evidence="6">
    <location>
        <begin position="74"/>
        <end position="96"/>
    </location>
</feature>
<dbReference type="EMBL" id="CP049056">
    <property type="protein sequence ID" value="QIE55151.1"/>
    <property type="molecule type" value="Genomic_DNA"/>
</dbReference>
<evidence type="ECO:0000256" key="3">
    <source>
        <dbReference type="ARBA" id="ARBA00022692"/>
    </source>
</evidence>
<keyword evidence="3 6" id="KW-0812">Transmembrane</keyword>
<feature type="transmembrane region" description="Helical" evidence="6">
    <location>
        <begin position="211"/>
        <end position="230"/>
    </location>
</feature>
<keyword evidence="8" id="KW-1185">Reference proteome</keyword>
<proteinExistence type="inferred from homology"/>
<keyword evidence="4 6" id="KW-1133">Transmembrane helix</keyword>
<name>A0A7L5BV00_9RHOB</name>
<comment type="similarity">
    <text evidence="2">Belongs to the autoinducer-2 exporter (AI-2E) (TC 2.A.86) family.</text>
</comment>
<reference evidence="7 8" key="1">
    <citation type="submission" date="2020-02" db="EMBL/GenBank/DDBJ databases">
        <title>complete genome sequence of Rhodobacteraceae bacterium.</title>
        <authorList>
            <person name="Park J."/>
            <person name="Kim Y.-S."/>
            <person name="Kim K.-H."/>
        </authorList>
    </citation>
    <scope>NUCLEOTIDE SEQUENCE [LARGE SCALE GENOMIC DNA]</scope>
    <source>
        <strain evidence="7 8">RR4-56</strain>
    </source>
</reference>
<protein>
    <submittedName>
        <fullName evidence="7">AI-2E family transporter</fullName>
    </submittedName>
</protein>
<evidence type="ECO:0000313" key="8">
    <source>
        <dbReference type="Proteomes" id="UP000503336"/>
    </source>
</evidence>
<dbReference type="RefSeq" id="WP_165096581.1">
    <property type="nucleotide sequence ID" value="NZ_CP049056.1"/>
</dbReference>
<dbReference type="PANTHER" id="PTHR21716">
    <property type="entry name" value="TRANSMEMBRANE PROTEIN"/>
    <property type="match status" value="1"/>
</dbReference>
<keyword evidence="5 6" id="KW-0472">Membrane</keyword>
<dbReference type="Proteomes" id="UP000503336">
    <property type="component" value="Chromosome"/>
</dbReference>
<dbReference type="AlphaFoldDB" id="A0A7L5BV00"/>
<dbReference type="GO" id="GO:0055085">
    <property type="term" value="P:transmembrane transport"/>
    <property type="evidence" value="ECO:0007669"/>
    <property type="project" value="TreeGrafter"/>
</dbReference>
<comment type="subcellular location">
    <subcellularLocation>
        <location evidence="1">Membrane</location>
        <topology evidence="1">Multi-pass membrane protein</topology>
    </subcellularLocation>
</comment>
<organism evidence="7 8">
    <name type="scientific">Pikeienuella piscinae</name>
    <dbReference type="NCBI Taxonomy" id="2748098"/>
    <lineage>
        <taxon>Bacteria</taxon>
        <taxon>Pseudomonadati</taxon>
        <taxon>Pseudomonadota</taxon>
        <taxon>Alphaproteobacteria</taxon>
        <taxon>Rhodobacterales</taxon>
        <taxon>Paracoccaceae</taxon>
        <taxon>Pikeienuella</taxon>
    </lineage>
</organism>
<dbReference type="PANTHER" id="PTHR21716:SF64">
    <property type="entry name" value="AI-2 TRANSPORT PROTEIN TQSA"/>
    <property type="match status" value="1"/>
</dbReference>
<accession>A0A7L5BV00</accession>
<sequence length="372" mass="39552">MISESKVEAEQEAPPAAPPSPPPWFLGLASIAILLPLLHYGRDFFVPLSIAVLLFILIVAIGERTRGITIAGRGIPGWAAHVLSMTAVFGFFAGAIRVITGQVAEMSAAAPVYATRLGARIDNLSAAIGQDAADRLRAKLEHFDVEAALSSLIAPAGAVLATALLVFFYVLFMLAEREAFARKLPIALGSEARAERLARAARTISIIVQRYMWINTRTSALAAAVLYAVLKLTGVDFAAPLSLLIFFTAFIPTVGTVFGIAAPAVFALLQFGFAWPFWFVLIVGGALRLIIDNVIQPMLAGRSLDMSSLAVMLALALWGGLWGLAGAFLSVPLTAVFMIVCAQFPALRLFATLLSADGAVVSRNDVSDEQAR</sequence>
<dbReference type="InterPro" id="IPR002549">
    <property type="entry name" value="AI-2E-like"/>
</dbReference>
<evidence type="ECO:0000256" key="6">
    <source>
        <dbReference type="SAM" id="Phobius"/>
    </source>
</evidence>
<evidence type="ECO:0000256" key="5">
    <source>
        <dbReference type="ARBA" id="ARBA00023136"/>
    </source>
</evidence>
<feature type="transmembrane region" description="Helical" evidence="6">
    <location>
        <begin position="242"/>
        <end position="266"/>
    </location>
</feature>
<dbReference type="KEGG" id="hdh:G5B40_06620"/>
<gene>
    <name evidence="7" type="ORF">G5B40_06620</name>
</gene>
<evidence type="ECO:0000313" key="7">
    <source>
        <dbReference type="EMBL" id="QIE55151.1"/>
    </source>
</evidence>
<feature type="transmembrane region" description="Helical" evidence="6">
    <location>
        <begin position="273"/>
        <end position="291"/>
    </location>
</feature>
<dbReference type="Pfam" id="PF01594">
    <property type="entry name" value="AI-2E_transport"/>
    <property type="match status" value="1"/>
</dbReference>
<evidence type="ECO:0000256" key="1">
    <source>
        <dbReference type="ARBA" id="ARBA00004141"/>
    </source>
</evidence>
<feature type="transmembrane region" description="Helical" evidence="6">
    <location>
        <begin position="152"/>
        <end position="175"/>
    </location>
</feature>
<dbReference type="GO" id="GO:0016020">
    <property type="term" value="C:membrane"/>
    <property type="evidence" value="ECO:0007669"/>
    <property type="project" value="UniProtKB-SubCell"/>
</dbReference>
<evidence type="ECO:0000256" key="4">
    <source>
        <dbReference type="ARBA" id="ARBA00022989"/>
    </source>
</evidence>
<evidence type="ECO:0000256" key="2">
    <source>
        <dbReference type="ARBA" id="ARBA00009773"/>
    </source>
</evidence>